<dbReference type="AlphaFoldDB" id="A0A6A5Y8Z5"/>
<organism evidence="1 2">
    <name type="scientific">Aaosphaeria arxii CBS 175.79</name>
    <dbReference type="NCBI Taxonomy" id="1450172"/>
    <lineage>
        <taxon>Eukaryota</taxon>
        <taxon>Fungi</taxon>
        <taxon>Dikarya</taxon>
        <taxon>Ascomycota</taxon>
        <taxon>Pezizomycotina</taxon>
        <taxon>Dothideomycetes</taxon>
        <taxon>Pleosporomycetidae</taxon>
        <taxon>Pleosporales</taxon>
        <taxon>Pleosporales incertae sedis</taxon>
        <taxon>Aaosphaeria</taxon>
    </lineage>
</organism>
<sequence length="216" mass="23655">MHRDDVCAATRICPGRQNAERGIGLQTYLIETCLANSTPTTRLNDGPSPAPQSYTTERHQLFARISSPPITPITVSIYSRAIVLSFTGSIHILTSAHRLCFRSIPQHPLEGIPLYLDSASIAAASFRRTSSSGLPVSVPYLPSTFLASKTNFRGDQTTQPIPTPGVLNHATTFPSRPSFSMVSQNLHSRLSPAYCHSCWRSFANLTLPHSQQSLHQ</sequence>
<dbReference type="EMBL" id="ML978066">
    <property type="protein sequence ID" value="KAF2022072.1"/>
    <property type="molecule type" value="Genomic_DNA"/>
</dbReference>
<name>A0A6A5Y8Z5_9PLEO</name>
<evidence type="ECO:0000313" key="2">
    <source>
        <dbReference type="Proteomes" id="UP000799778"/>
    </source>
</evidence>
<protein>
    <submittedName>
        <fullName evidence="1">Uncharacterized protein</fullName>
    </submittedName>
</protein>
<proteinExistence type="predicted"/>
<evidence type="ECO:0000313" key="1">
    <source>
        <dbReference type="EMBL" id="KAF2022072.1"/>
    </source>
</evidence>
<keyword evidence="2" id="KW-1185">Reference proteome</keyword>
<accession>A0A6A5Y8Z5</accession>
<gene>
    <name evidence="1" type="ORF">BU24DRAFT_417725</name>
</gene>
<reference evidence="1" key="1">
    <citation type="journal article" date="2020" name="Stud. Mycol.">
        <title>101 Dothideomycetes genomes: a test case for predicting lifestyles and emergence of pathogens.</title>
        <authorList>
            <person name="Haridas S."/>
            <person name="Albert R."/>
            <person name="Binder M."/>
            <person name="Bloem J."/>
            <person name="Labutti K."/>
            <person name="Salamov A."/>
            <person name="Andreopoulos B."/>
            <person name="Baker S."/>
            <person name="Barry K."/>
            <person name="Bills G."/>
            <person name="Bluhm B."/>
            <person name="Cannon C."/>
            <person name="Castanera R."/>
            <person name="Culley D."/>
            <person name="Daum C."/>
            <person name="Ezra D."/>
            <person name="Gonzalez J."/>
            <person name="Henrissat B."/>
            <person name="Kuo A."/>
            <person name="Liang C."/>
            <person name="Lipzen A."/>
            <person name="Lutzoni F."/>
            <person name="Magnuson J."/>
            <person name="Mondo S."/>
            <person name="Nolan M."/>
            <person name="Ohm R."/>
            <person name="Pangilinan J."/>
            <person name="Park H.-J."/>
            <person name="Ramirez L."/>
            <person name="Alfaro M."/>
            <person name="Sun H."/>
            <person name="Tritt A."/>
            <person name="Yoshinaga Y."/>
            <person name="Zwiers L.-H."/>
            <person name="Turgeon B."/>
            <person name="Goodwin S."/>
            <person name="Spatafora J."/>
            <person name="Crous P."/>
            <person name="Grigoriev I."/>
        </authorList>
    </citation>
    <scope>NUCLEOTIDE SEQUENCE</scope>
    <source>
        <strain evidence="1">CBS 175.79</strain>
    </source>
</reference>
<dbReference type="RefSeq" id="XP_033390411.1">
    <property type="nucleotide sequence ID" value="XM_033526793.1"/>
</dbReference>
<dbReference type="GeneID" id="54284190"/>
<dbReference type="Proteomes" id="UP000799778">
    <property type="component" value="Unassembled WGS sequence"/>
</dbReference>